<dbReference type="AlphaFoldDB" id="A0A9Q1GJS8"/>
<protein>
    <submittedName>
        <fullName evidence="2">Uncharacterized protein</fullName>
    </submittedName>
</protein>
<organism evidence="2 3">
    <name type="scientific">Carnegiea gigantea</name>
    <dbReference type="NCBI Taxonomy" id="171969"/>
    <lineage>
        <taxon>Eukaryota</taxon>
        <taxon>Viridiplantae</taxon>
        <taxon>Streptophyta</taxon>
        <taxon>Embryophyta</taxon>
        <taxon>Tracheophyta</taxon>
        <taxon>Spermatophyta</taxon>
        <taxon>Magnoliopsida</taxon>
        <taxon>eudicotyledons</taxon>
        <taxon>Gunneridae</taxon>
        <taxon>Pentapetalae</taxon>
        <taxon>Caryophyllales</taxon>
        <taxon>Cactineae</taxon>
        <taxon>Cactaceae</taxon>
        <taxon>Cactoideae</taxon>
        <taxon>Echinocereeae</taxon>
        <taxon>Carnegiea</taxon>
    </lineage>
</organism>
<reference evidence="2" key="1">
    <citation type="submission" date="2022-04" db="EMBL/GenBank/DDBJ databases">
        <title>Carnegiea gigantea Genome sequencing and assembly v2.</title>
        <authorList>
            <person name="Copetti D."/>
            <person name="Sanderson M.J."/>
            <person name="Burquez A."/>
            <person name="Wojciechowski M.F."/>
        </authorList>
    </citation>
    <scope>NUCLEOTIDE SEQUENCE</scope>
    <source>
        <strain evidence="2">SGP5-SGP5p</strain>
        <tissue evidence="2">Aerial part</tissue>
    </source>
</reference>
<gene>
    <name evidence="2" type="ORF">Cgig2_022668</name>
</gene>
<feature type="region of interest" description="Disordered" evidence="1">
    <location>
        <begin position="33"/>
        <end position="79"/>
    </location>
</feature>
<keyword evidence="3" id="KW-1185">Reference proteome</keyword>
<comment type="caution">
    <text evidence="2">The sequence shown here is derived from an EMBL/GenBank/DDBJ whole genome shotgun (WGS) entry which is preliminary data.</text>
</comment>
<evidence type="ECO:0000313" key="2">
    <source>
        <dbReference type="EMBL" id="KAJ8420375.1"/>
    </source>
</evidence>
<sequence>MLTVVWLSSRLVRAIAHNHTQLTRERGIEREQAKRGLGLRPGIDDGKAWRQGVSTGGLTSGDHRGPHEMRHGTTATSHHHHYYLSGLKARIQEEEAVATAAHGTECLQLCKLQHLNTIQSAPQKSTQIQLENEIPLMVAEEALKDDSPEKSNRNLTKPLLNPSSKFFKAQVKAHDFRFQGSLKSLSRKKCSGSEKVS</sequence>
<proteinExistence type="predicted"/>
<dbReference type="Proteomes" id="UP001153076">
    <property type="component" value="Unassembled WGS sequence"/>
</dbReference>
<name>A0A9Q1GJS8_9CARY</name>
<feature type="compositionally biased region" description="Basic and acidic residues" evidence="1">
    <location>
        <begin position="61"/>
        <end position="71"/>
    </location>
</feature>
<evidence type="ECO:0000313" key="3">
    <source>
        <dbReference type="Proteomes" id="UP001153076"/>
    </source>
</evidence>
<dbReference type="EMBL" id="JAKOGI010003492">
    <property type="protein sequence ID" value="KAJ8420375.1"/>
    <property type="molecule type" value="Genomic_DNA"/>
</dbReference>
<accession>A0A9Q1GJS8</accession>
<evidence type="ECO:0000256" key="1">
    <source>
        <dbReference type="SAM" id="MobiDB-lite"/>
    </source>
</evidence>